<evidence type="ECO:0000313" key="3">
    <source>
        <dbReference type="Proteomes" id="UP000070720"/>
    </source>
</evidence>
<reference evidence="2" key="4">
    <citation type="submission" date="2017-01" db="UniProtKB">
        <authorList>
            <consortium name="EnsemblFungi"/>
        </authorList>
    </citation>
    <scope>IDENTIFICATION</scope>
    <source>
        <strain evidence="2">PH-1 / ATCC MYA-4620 / FGSC 9075 / NRRL 31084</strain>
    </source>
</reference>
<dbReference type="VEuPathDB" id="FungiDB:FGRAMPH1_01G27569"/>
<name>A0A098DU06_GIBZE</name>
<reference evidence="1 3" key="3">
    <citation type="journal article" date="2015" name="BMC Genomics">
        <title>The completed genome sequence of the pathogenic ascomycete fungus Fusarium graminearum.</title>
        <authorList>
            <person name="King R."/>
            <person name="Urban M."/>
            <person name="Hammond-Kosack M.C."/>
            <person name="Hassani-Pak K."/>
            <person name="Hammond-Kosack K.E."/>
        </authorList>
    </citation>
    <scope>NUCLEOTIDE SEQUENCE [LARGE SCALE GENOMIC DNA]</scope>
    <source>
        <strain evidence="3">ATCC MYA-4620 / CBS 123657 / FGSC 9075 / NRRL 31084 / PH-1</strain>
        <strain evidence="1">PH-1</strain>
    </source>
</reference>
<dbReference type="EMBL" id="HG970335">
    <property type="protein sequence ID" value="CEF84308.1"/>
    <property type="molecule type" value="Genomic_DNA"/>
</dbReference>
<protein>
    <submittedName>
        <fullName evidence="1">Chromosome 4, complete genome</fullName>
    </submittedName>
</protein>
<accession>A0A098DU06</accession>
<dbReference type="EnsemblFungi" id="CEF84308">
    <property type="protein sequence ID" value="CEF84308"/>
    <property type="gene ID" value="FGRRES_20395"/>
</dbReference>
<dbReference type="AlphaFoldDB" id="A0A098DU06"/>
<reference evidence="2 3" key="2">
    <citation type="journal article" date="2010" name="Nature">
        <title>Comparative genomics reveals mobile pathogenicity chromosomes in Fusarium.</title>
        <authorList>
            <person name="Ma L.J."/>
            <person name="van der Does H.C."/>
            <person name="Borkovich K.A."/>
            <person name="Coleman J.J."/>
            <person name="Daboussi M.J."/>
            <person name="Di Pietro A."/>
            <person name="Dufresne M."/>
            <person name="Freitag M."/>
            <person name="Grabherr M."/>
            <person name="Henrissat B."/>
            <person name="Houterman P.M."/>
            <person name="Kang S."/>
            <person name="Shim W.B."/>
            <person name="Woloshuk C."/>
            <person name="Xie X."/>
            <person name="Xu J.R."/>
            <person name="Antoniw J."/>
            <person name="Baker S.E."/>
            <person name="Bluhm B.H."/>
            <person name="Breakspear A."/>
            <person name="Brown D.W."/>
            <person name="Butchko R.A."/>
            <person name="Chapman S."/>
            <person name="Coulson R."/>
            <person name="Coutinho P.M."/>
            <person name="Danchin E.G."/>
            <person name="Diener A."/>
            <person name="Gale L.R."/>
            <person name="Gardiner D.M."/>
            <person name="Goff S."/>
            <person name="Hammond-Kosack K.E."/>
            <person name="Hilburn K."/>
            <person name="Hua-Van A."/>
            <person name="Jonkers W."/>
            <person name="Kazan K."/>
            <person name="Kodira C.D."/>
            <person name="Koehrsen M."/>
            <person name="Kumar L."/>
            <person name="Lee Y.H."/>
            <person name="Li L."/>
            <person name="Manners J.M."/>
            <person name="Miranda-Saavedra D."/>
            <person name="Mukherjee M."/>
            <person name="Park G."/>
            <person name="Park J."/>
            <person name="Park S.Y."/>
            <person name="Proctor R.H."/>
            <person name="Regev A."/>
            <person name="Ruiz-Roldan M.C."/>
            <person name="Sain D."/>
            <person name="Sakthikumar S."/>
            <person name="Sykes S."/>
            <person name="Schwartz D.C."/>
            <person name="Turgeon B.G."/>
            <person name="Wapinski I."/>
            <person name="Yoder O."/>
            <person name="Young S."/>
            <person name="Zeng Q."/>
            <person name="Zhou S."/>
            <person name="Galagan J."/>
            <person name="Cuomo C.A."/>
            <person name="Kistler H.C."/>
            <person name="Rep M."/>
        </authorList>
    </citation>
    <scope>GENOME REANNOTATION</scope>
    <source>
        <strain evidence="3">ATCC MYA-4620 / CBS 123657 / FGSC 9075 / NRRL 31084 / PH-1</strain>
        <strain evidence="2">PH-1 / ATCC MYA-4620 / FGSC 9075 / NRRL 31084</strain>
    </source>
</reference>
<organism evidence="1 3">
    <name type="scientific">Gibberella zeae (strain ATCC MYA-4620 / CBS 123657 / FGSC 9075 / NRRL 31084 / PH-1)</name>
    <name type="common">Wheat head blight fungus</name>
    <name type="synonym">Fusarium graminearum</name>
    <dbReference type="NCBI Taxonomy" id="229533"/>
    <lineage>
        <taxon>Eukaryota</taxon>
        <taxon>Fungi</taxon>
        <taxon>Dikarya</taxon>
        <taxon>Ascomycota</taxon>
        <taxon>Pezizomycotina</taxon>
        <taxon>Sordariomycetes</taxon>
        <taxon>Hypocreomycetidae</taxon>
        <taxon>Hypocreales</taxon>
        <taxon>Nectriaceae</taxon>
        <taxon>Fusarium</taxon>
    </lineage>
</organism>
<sequence>MPRAMAGPSCHKGATFFDTARQAAIVFEFRIRSYSCTTRLPANRSVAFAVVIRIPGNVFLILTTTERYSCLSSSRRNTEHTVIKYGDLCWFEGVITEAMLVIFVEAFEPSAELWV</sequence>
<evidence type="ECO:0000313" key="2">
    <source>
        <dbReference type="EnsemblFungi" id="CEF84308"/>
    </source>
</evidence>
<proteinExistence type="predicted"/>
<evidence type="ECO:0000313" key="1">
    <source>
        <dbReference type="EMBL" id="CEF84308.1"/>
    </source>
</evidence>
<accession>A0A0E0SCZ5</accession>
<dbReference type="InParanoid" id="A0A098DU06"/>
<reference evidence="2 3" key="1">
    <citation type="journal article" date="2007" name="Science">
        <title>The Fusarium graminearum genome reveals a link between localized polymorphism and pathogen specialization.</title>
        <authorList>
            <person name="Cuomo C.A."/>
            <person name="Gueldener U."/>
            <person name="Xu J.-R."/>
            <person name="Trail F."/>
            <person name="Turgeon B.G."/>
            <person name="Di Pietro A."/>
            <person name="Walton J.D."/>
            <person name="Ma L.-J."/>
            <person name="Baker S.E."/>
            <person name="Rep M."/>
            <person name="Adam G."/>
            <person name="Antoniw J."/>
            <person name="Baldwin T."/>
            <person name="Calvo S.E."/>
            <person name="Chang Y.-L."/>
            <person name="DeCaprio D."/>
            <person name="Gale L.R."/>
            <person name="Gnerre S."/>
            <person name="Goswami R.S."/>
            <person name="Hammond-Kosack K."/>
            <person name="Harris L.J."/>
            <person name="Hilburn K."/>
            <person name="Kennell J.C."/>
            <person name="Kroken S."/>
            <person name="Magnuson J.K."/>
            <person name="Mannhaupt G."/>
            <person name="Mauceli E.W."/>
            <person name="Mewes H.-W."/>
            <person name="Mitterbauer R."/>
            <person name="Muehlbauer G."/>
            <person name="Muensterkoetter M."/>
            <person name="Nelson D."/>
            <person name="O'Donnell K."/>
            <person name="Ouellet T."/>
            <person name="Qi W."/>
            <person name="Quesneville H."/>
            <person name="Roncero M.I.G."/>
            <person name="Seong K.-Y."/>
            <person name="Tetko I.V."/>
            <person name="Urban M."/>
            <person name="Waalwijk C."/>
            <person name="Ward T.J."/>
            <person name="Yao J."/>
            <person name="Birren B.W."/>
            <person name="Kistler H.C."/>
        </authorList>
    </citation>
    <scope>NUCLEOTIDE SEQUENCE [LARGE SCALE GENOMIC DNA]</scope>
    <source>
        <strain evidence="3">ATCC MYA-4620 / CBS 123657 / FGSC 9075 / NRRL 31084 / PH-1</strain>
        <strain evidence="2">PH-1 / ATCC MYA-4620 / FGSC 9075 / NRRL 31084</strain>
    </source>
</reference>
<keyword evidence="3" id="KW-1185">Reference proteome</keyword>
<dbReference type="Proteomes" id="UP000070720">
    <property type="component" value="Chromosome 4"/>
</dbReference>
<gene>
    <name evidence="1" type="ORF">FGRAMPH1_01T27569</name>
</gene>